<evidence type="ECO:0000256" key="6">
    <source>
        <dbReference type="ARBA" id="ARBA00023136"/>
    </source>
</evidence>
<keyword evidence="5 8" id="KW-1133">Transmembrane helix</keyword>
<proteinExistence type="predicted"/>
<keyword evidence="7" id="KW-0413">Isomerase</keyword>
<dbReference type="InterPro" id="IPR017825">
    <property type="entry name" value="Lycopene_cyclase_dom"/>
</dbReference>
<dbReference type="AlphaFoldDB" id="A0A2H1L817"/>
<organism evidence="10 11">
    <name type="scientific">Brevibacterium jeotgali</name>
    <dbReference type="NCBI Taxonomy" id="1262550"/>
    <lineage>
        <taxon>Bacteria</taxon>
        <taxon>Bacillati</taxon>
        <taxon>Actinomycetota</taxon>
        <taxon>Actinomycetes</taxon>
        <taxon>Micrococcales</taxon>
        <taxon>Brevibacteriaceae</taxon>
        <taxon>Brevibacterium</taxon>
    </lineage>
</organism>
<keyword evidence="6 8" id="KW-0472">Membrane</keyword>
<keyword evidence="4" id="KW-0125">Carotenoid biosynthesis</keyword>
<keyword evidence="11" id="KW-1185">Reference proteome</keyword>
<evidence type="ECO:0000256" key="5">
    <source>
        <dbReference type="ARBA" id="ARBA00022989"/>
    </source>
</evidence>
<dbReference type="GO" id="GO:0016117">
    <property type="term" value="P:carotenoid biosynthetic process"/>
    <property type="evidence" value="ECO:0007669"/>
    <property type="project" value="UniProtKB-KW"/>
</dbReference>
<evidence type="ECO:0000259" key="9">
    <source>
        <dbReference type="Pfam" id="PF18916"/>
    </source>
</evidence>
<comment type="pathway">
    <text evidence="2">Carotenoid biosynthesis.</text>
</comment>
<evidence type="ECO:0000256" key="2">
    <source>
        <dbReference type="ARBA" id="ARBA00004829"/>
    </source>
</evidence>
<dbReference type="OrthoDB" id="4411839at2"/>
<feature type="transmembrane region" description="Helical" evidence="8">
    <location>
        <begin position="36"/>
        <end position="60"/>
    </location>
</feature>
<dbReference type="GO" id="GO:0045436">
    <property type="term" value="F:lycopene beta cyclase activity"/>
    <property type="evidence" value="ECO:0007669"/>
    <property type="project" value="UniProtKB-ARBA"/>
</dbReference>
<dbReference type="GO" id="GO:0016020">
    <property type="term" value="C:membrane"/>
    <property type="evidence" value="ECO:0007669"/>
    <property type="project" value="UniProtKB-SubCell"/>
</dbReference>
<dbReference type="Proteomes" id="UP000234462">
    <property type="component" value="Unassembled WGS sequence"/>
</dbReference>
<reference evidence="11" key="1">
    <citation type="submission" date="2017-03" db="EMBL/GenBank/DDBJ databases">
        <authorList>
            <person name="Monnet C."/>
        </authorList>
    </citation>
    <scope>NUCLEOTIDE SEQUENCE [LARGE SCALE GENOMIC DNA]</scope>
    <source>
        <strain evidence="11">SJ5-8</strain>
    </source>
</reference>
<protein>
    <submittedName>
        <fullName evidence="10">Lycopene cyclase domain-containing protein</fullName>
    </submittedName>
</protein>
<dbReference type="EMBL" id="FXZM01000015">
    <property type="protein sequence ID" value="SMY13036.1"/>
    <property type="molecule type" value="Genomic_DNA"/>
</dbReference>
<evidence type="ECO:0000256" key="7">
    <source>
        <dbReference type="ARBA" id="ARBA00023235"/>
    </source>
</evidence>
<keyword evidence="3 8" id="KW-0812">Transmembrane</keyword>
<dbReference type="NCBIfam" id="TIGR03462">
    <property type="entry name" value="CarR_dom_SF"/>
    <property type="match status" value="1"/>
</dbReference>
<name>A0A2H1L817_9MICO</name>
<evidence type="ECO:0000256" key="4">
    <source>
        <dbReference type="ARBA" id="ARBA00022746"/>
    </source>
</evidence>
<accession>A0A2H1L817</accession>
<evidence type="ECO:0000313" key="10">
    <source>
        <dbReference type="EMBL" id="SMY13036.1"/>
    </source>
</evidence>
<sequence length="114" mass="12290">MSYLALNAPFFAVAVAVLGVALLLRRVTPRRAASQILVSAVVLCALTAVFDNLMIYVGLFEYAEESLVGIRIGLAPLEDFAYPVVAAILLPSLRWLLFPAGVERGDRSTPSAIR</sequence>
<feature type="domain" description="Lycopene cyclase" evidence="9">
    <location>
        <begin position="11"/>
        <end position="86"/>
    </location>
</feature>
<dbReference type="GO" id="GO:0016872">
    <property type="term" value="F:intramolecular lyase activity"/>
    <property type="evidence" value="ECO:0007669"/>
    <property type="project" value="InterPro"/>
</dbReference>
<evidence type="ECO:0000256" key="1">
    <source>
        <dbReference type="ARBA" id="ARBA00004141"/>
    </source>
</evidence>
<dbReference type="Pfam" id="PF18916">
    <property type="entry name" value="Lycopene_cyc"/>
    <property type="match status" value="1"/>
</dbReference>
<comment type="subcellular location">
    <subcellularLocation>
        <location evidence="1">Membrane</location>
        <topology evidence="1">Multi-pass membrane protein</topology>
    </subcellularLocation>
</comment>
<gene>
    <name evidence="10" type="ORF">BJEO58_02644</name>
</gene>
<feature type="transmembrane region" description="Helical" evidence="8">
    <location>
        <begin position="80"/>
        <end position="97"/>
    </location>
</feature>
<evidence type="ECO:0000256" key="8">
    <source>
        <dbReference type="SAM" id="Phobius"/>
    </source>
</evidence>
<evidence type="ECO:0000256" key="3">
    <source>
        <dbReference type="ARBA" id="ARBA00022692"/>
    </source>
</evidence>
<evidence type="ECO:0000313" key="11">
    <source>
        <dbReference type="Proteomes" id="UP000234462"/>
    </source>
</evidence>
<dbReference type="RefSeq" id="WP_101589948.1">
    <property type="nucleotide sequence ID" value="NZ_FXZM01000015.1"/>
</dbReference>
<feature type="transmembrane region" description="Helical" evidence="8">
    <location>
        <begin position="6"/>
        <end position="24"/>
    </location>
</feature>